<dbReference type="RefSeq" id="WP_208632297.1">
    <property type="nucleotide sequence ID" value="NZ_CP059319.1"/>
</dbReference>
<organism evidence="2 3">
    <name type="scientific">Rhizorhabdus wittichii</name>
    <dbReference type="NCBI Taxonomy" id="160791"/>
    <lineage>
        <taxon>Bacteria</taxon>
        <taxon>Pseudomonadati</taxon>
        <taxon>Pseudomonadota</taxon>
        <taxon>Alphaproteobacteria</taxon>
        <taxon>Sphingomonadales</taxon>
        <taxon>Sphingomonadaceae</taxon>
        <taxon>Rhizorhabdus</taxon>
    </lineage>
</organism>
<evidence type="ECO:0000313" key="3">
    <source>
        <dbReference type="Proteomes" id="UP000664914"/>
    </source>
</evidence>
<sequence length="156" mass="16740">MIKTMTIALAIAATAAAAPASAVAAPLRIETPWLRETPPAARTGAGYALIRNAGRREDRLLDARSTVAERVEVHSMTMDGGIMRMRPVTGGLAVPAGGAVALRSGGYHLMLMGLKRPLRRGDVVEIRLRFAHAGELPVRFRVEPIDFRPEGGQHGR</sequence>
<dbReference type="SUPFAM" id="SSF110087">
    <property type="entry name" value="DR1885-like metal-binding protein"/>
    <property type="match status" value="1"/>
</dbReference>
<evidence type="ECO:0000256" key="1">
    <source>
        <dbReference type="SAM" id="SignalP"/>
    </source>
</evidence>
<dbReference type="Proteomes" id="UP000664914">
    <property type="component" value="Chromosome"/>
</dbReference>
<keyword evidence="1" id="KW-0732">Signal</keyword>
<dbReference type="EMBL" id="CP059319">
    <property type="protein sequence ID" value="QTH20760.1"/>
    <property type="molecule type" value="Genomic_DNA"/>
</dbReference>
<feature type="signal peptide" evidence="1">
    <location>
        <begin position="1"/>
        <end position="24"/>
    </location>
</feature>
<dbReference type="PANTHER" id="PTHR36302:SF1">
    <property type="entry name" value="COPPER CHAPERONE PCU(A)C"/>
    <property type="match status" value="1"/>
</dbReference>
<dbReference type="InterPro" id="IPR058248">
    <property type="entry name" value="Lxx211020-like"/>
</dbReference>
<evidence type="ECO:0000313" key="2">
    <source>
        <dbReference type="EMBL" id="QTH20760.1"/>
    </source>
</evidence>
<accession>A0A975HCW0</accession>
<dbReference type="InterPro" id="IPR036182">
    <property type="entry name" value="PCuAC_sf"/>
</dbReference>
<feature type="chain" id="PRO_5037146791" evidence="1">
    <location>
        <begin position="25"/>
        <end position="156"/>
    </location>
</feature>
<dbReference type="AlphaFoldDB" id="A0A975HCW0"/>
<dbReference type="Pfam" id="PF04314">
    <property type="entry name" value="PCuAC"/>
    <property type="match status" value="1"/>
</dbReference>
<reference evidence="2" key="1">
    <citation type="submission" date="2020-07" db="EMBL/GenBank/DDBJ databases">
        <authorList>
            <person name="Camacho E."/>
        </authorList>
    </citation>
    <scope>NUCLEOTIDE SEQUENCE</scope>
    <source>
        <strain evidence="2">MPO218</strain>
    </source>
</reference>
<protein>
    <submittedName>
        <fullName evidence="2">Copper chaperone PCu(A)C</fullName>
    </submittedName>
</protein>
<dbReference type="PANTHER" id="PTHR36302">
    <property type="entry name" value="BLR7088 PROTEIN"/>
    <property type="match status" value="1"/>
</dbReference>
<gene>
    <name evidence="2" type="ORF">HRJ34_20905</name>
</gene>
<reference evidence="2" key="2">
    <citation type="submission" date="2021-04" db="EMBL/GenBank/DDBJ databases">
        <title>Isolation and genomic analysis of the ibuprofen-degrading bacterium Sphingomonas strain MPO218.</title>
        <authorList>
            <person name="Aulestia M."/>
            <person name="Flores A."/>
            <person name="Mangas E.L."/>
            <person name="Perez-Pulido A.J."/>
            <person name="Santero E."/>
            <person name="Camacho E.M."/>
        </authorList>
    </citation>
    <scope>NUCLEOTIDE SEQUENCE</scope>
    <source>
        <strain evidence="2">MPO218</strain>
    </source>
</reference>
<dbReference type="Gene3D" id="2.60.40.1890">
    <property type="entry name" value="PCu(A)C copper chaperone"/>
    <property type="match status" value="1"/>
</dbReference>
<name>A0A975HCW0_9SPHN</name>
<proteinExistence type="predicted"/>
<dbReference type="InterPro" id="IPR007410">
    <property type="entry name" value="LpqE-like"/>
</dbReference>